<dbReference type="Pfam" id="PF11104">
    <property type="entry name" value="PilM_2"/>
    <property type="match status" value="1"/>
</dbReference>
<dbReference type="GO" id="GO:0051301">
    <property type="term" value="P:cell division"/>
    <property type="evidence" value="ECO:0007669"/>
    <property type="project" value="InterPro"/>
</dbReference>
<organism evidence="2 3">
    <name type="scientific">Natronincola peptidivorans</name>
    <dbReference type="NCBI Taxonomy" id="426128"/>
    <lineage>
        <taxon>Bacteria</taxon>
        <taxon>Bacillati</taxon>
        <taxon>Bacillota</taxon>
        <taxon>Clostridia</taxon>
        <taxon>Peptostreptococcales</taxon>
        <taxon>Natronincolaceae</taxon>
        <taxon>Natronincola</taxon>
    </lineage>
</organism>
<keyword evidence="3" id="KW-1185">Reference proteome</keyword>
<evidence type="ECO:0000313" key="3">
    <source>
        <dbReference type="Proteomes" id="UP000199568"/>
    </source>
</evidence>
<accession>A0A1H9YQI0</accession>
<dbReference type="Gene3D" id="3.30.420.40">
    <property type="match status" value="2"/>
</dbReference>
<dbReference type="SMART" id="SM00842">
    <property type="entry name" value="FtsA"/>
    <property type="match status" value="1"/>
</dbReference>
<dbReference type="RefSeq" id="WP_090438365.1">
    <property type="nucleotide sequence ID" value="NZ_FOHU01000001.1"/>
</dbReference>
<dbReference type="SUPFAM" id="SSF53067">
    <property type="entry name" value="Actin-like ATPase domain"/>
    <property type="match status" value="2"/>
</dbReference>
<dbReference type="OrthoDB" id="5291956at2"/>
<dbReference type="EMBL" id="FOHU01000001">
    <property type="protein sequence ID" value="SES71354.1"/>
    <property type="molecule type" value="Genomic_DNA"/>
</dbReference>
<dbReference type="PANTHER" id="PTHR32432">
    <property type="entry name" value="CELL DIVISION PROTEIN FTSA-RELATED"/>
    <property type="match status" value="1"/>
</dbReference>
<dbReference type="PIRSF" id="PIRSF019169">
    <property type="entry name" value="PilM"/>
    <property type="match status" value="1"/>
</dbReference>
<dbReference type="AlphaFoldDB" id="A0A1H9YQI0"/>
<reference evidence="2 3" key="1">
    <citation type="submission" date="2016-10" db="EMBL/GenBank/DDBJ databases">
        <authorList>
            <person name="de Groot N.N."/>
        </authorList>
    </citation>
    <scope>NUCLEOTIDE SEQUENCE [LARGE SCALE GENOMIC DNA]</scope>
    <source>
        <strain evidence="2 3">DSM 18979</strain>
    </source>
</reference>
<evidence type="ECO:0000313" key="2">
    <source>
        <dbReference type="EMBL" id="SES71354.1"/>
    </source>
</evidence>
<sequence length="383" mass="43635">MDKNIFKLWNREMLSIDIGNHSIKILIGEYEKSTVILKKAIKVATPKDAYLNGEILDILSLKEAIHAALHSNKIKASKTFCSIESSAIITREINIPSVKPEQMKKILEFEIQQYFPIEIDEYIIQYKQLENFFEGDVKKTRVLVTALPKKIAEDYLQLLEAVGLKPMVLDVHSNAVDKLFNAEMVINKEEGLKDKTIAVIDLGHRQINVTLIEKGVYKFNRLLNMGGWDIDINLYNFLGVPLGDAESKKAEIRDINEGIHNFAAATSGDILEDTERLVLDNETRQISDNSRFINIVKRSIDNWIEEIEKVFKYYTTRSTGNTIDAIYIYGGSGKLGELSLYMEDAFNIPTKKIQEISIVNLDESIEKINMASYINNIGILIRR</sequence>
<proteinExistence type="predicted"/>
<dbReference type="NCBIfam" id="TIGR01175">
    <property type="entry name" value="pilM"/>
    <property type="match status" value="1"/>
</dbReference>
<dbReference type="InterPro" id="IPR050696">
    <property type="entry name" value="FtsA/MreB"/>
</dbReference>
<dbReference type="InterPro" id="IPR003494">
    <property type="entry name" value="SHS2_FtsA"/>
</dbReference>
<name>A0A1H9YQI0_9FIRM</name>
<dbReference type="Proteomes" id="UP000199568">
    <property type="component" value="Unassembled WGS sequence"/>
</dbReference>
<dbReference type="CDD" id="cd24049">
    <property type="entry name" value="ASKHA_NBD_PilM"/>
    <property type="match status" value="1"/>
</dbReference>
<gene>
    <name evidence="2" type="ORF">SAMN05660297_00354</name>
</gene>
<dbReference type="PANTHER" id="PTHR32432:SF3">
    <property type="entry name" value="ETHANOLAMINE UTILIZATION PROTEIN EUTJ"/>
    <property type="match status" value="1"/>
</dbReference>
<dbReference type="InterPro" id="IPR043129">
    <property type="entry name" value="ATPase_NBD"/>
</dbReference>
<dbReference type="STRING" id="426128.SAMN05660297_00354"/>
<evidence type="ECO:0000259" key="1">
    <source>
        <dbReference type="SMART" id="SM00842"/>
    </source>
</evidence>
<dbReference type="InterPro" id="IPR005883">
    <property type="entry name" value="PilM"/>
</dbReference>
<feature type="domain" description="SHS2" evidence="1">
    <location>
        <begin position="13"/>
        <end position="176"/>
    </location>
</feature>
<protein>
    <submittedName>
        <fullName evidence="2">Type IV pilus assembly protein PilM</fullName>
    </submittedName>
</protein>
<dbReference type="Gene3D" id="3.30.1490.300">
    <property type="match status" value="1"/>
</dbReference>